<proteinExistence type="inferred from homology"/>
<evidence type="ECO:0000256" key="6">
    <source>
        <dbReference type="SAM" id="Phobius"/>
    </source>
</evidence>
<evidence type="ECO:0008006" key="9">
    <source>
        <dbReference type="Google" id="ProtNLM"/>
    </source>
</evidence>
<accession>D8T1A8</accession>
<reference evidence="7 8" key="1">
    <citation type="journal article" date="2011" name="Science">
        <title>The Selaginella genome identifies genetic changes associated with the evolution of vascular plants.</title>
        <authorList>
            <person name="Banks J.A."/>
            <person name="Nishiyama T."/>
            <person name="Hasebe M."/>
            <person name="Bowman J.L."/>
            <person name="Gribskov M."/>
            <person name="dePamphilis C."/>
            <person name="Albert V.A."/>
            <person name="Aono N."/>
            <person name="Aoyama T."/>
            <person name="Ambrose B.A."/>
            <person name="Ashton N.W."/>
            <person name="Axtell M.J."/>
            <person name="Barker E."/>
            <person name="Barker M.S."/>
            <person name="Bennetzen J.L."/>
            <person name="Bonawitz N.D."/>
            <person name="Chapple C."/>
            <person name="Cheng C."/>
            <person name="Correa L.G."/>
            <person name="Dacre M."/>
            <person name="DeBarry J."/>
            <person name="Dreyer I."/>
            <person name="Elias M."/>
            <person name="Engstrom E.M."/>
            <person name="Estelle M."/>
            <person name="Feng L."/>
            <person name="Finet C."/>
            <person name="Floyd S.K."/>
            <person name="Frommer W.B."/>
            <person name="Fujita T."/>
            <person name="Gramzow L."/>
            <person name="Gutensohn M."/>
            <person name="Harholt J."/>
            <person name="Hattori M."/>
            <person name="Heyl A."/>
            <person name="Hirai T."/>
            <person name="Hiwatashi Y."/>
            <person name="Ishikawa M."/>
            <person name="Iwata M."/>
            <person name="Karol K.G."/>
            <person name="Koehler B."/>
            <person name="Kolukisaoglu U."/>
            <person name="Kubo M."/>
            <person name="Kurata T."/>
            <person name="Lalonde S."/>
            <person name="Li K."/>
            <person name="Li Y."/>
            <person name="Litt A."/>
            <person name="Lyons E."/>
            <person name="Manning G."/>
            <person name="Maruyama T."/>
            <person name="Michael T.P."/>
            <person name="Mikami K."/>
            <person name="Miyazaki S."/>
            <person name="Morinaga S."/>
            <person name="Murata T."/>
            <person name="Mueller-Roeber B."/>
            <person name="Nelson D.R."/>
            <person name="Obara M."/>
            <person name="Oguri Y."/>
            <person name="Olmstead R.G."/>
            <person name="Onodera N."/>
            <person name="Petersen B.L."/>
            <person name="Pils B."/>
            <person name="Prigge M."/>
            <person name="Rensing S.A."/>
            <person name="Riano-Pachon D.M."/>
            <person name="Roberts A.W."/>
            <person name="Sato Y."/>
            <person name="Scheller H.V."/>
            <person name="Schulz B."/>
            <person name="Schulz C."/>
            <person name="Shakirov E.V."/>
            <person name="Shibagaki N."/>
            <person name="Shinohara N."/>
            <person name="Shippen D.E."/>
            <person name="Soerensen I."/>
            <person name="Sotooka R."/>
            <person name="Sugimoto N."/>
            <person name="Sugita M."/>
            <person name="Sumikawa N."/>
            <person name="Tanurdzic M."/>
            <person name="Theissen G."/>
            <person name="Ulvskov P."/>
            <person name="Wakazuki S."/>
            <person name="Weng J.K."/>
            <person name="Willats W.W."/>
            <person name="Wipf D."/>
            <person name="Wolf P.G."/>
            <person name="Yang L."/>
            <person name="Zimmer A.D."/>
            <person name="Zhu Q."/>
            <person name="Mitros T."/>
            <person name="Hellsten U."/>
            <person name="Loque D."/>
            <person name="Otillar R."/>
            <person name="Salamov A."/>
            <person name="Schmutz J."/>
            <person name="Shapiro H."/>
            <person name="Lindquist E."/>
            <person name="Lucas S."/>
            <person name="Rokhsar D."/>
            <person name="Grigoriev I.V."/>
        </authorList>
    </citation>
    <scope>NUCLEOTIDE SEQUENCE [LARGE SCALE GENOMIC DNA]</scope>
</reference>
<evidence type="ECO:0000256" key="5">
    <source>
        <dbReference type="ARBA" id="ARBA00023136"/>
    </source>
</evidence>
<dbReference type="KEGG" id="smo:SELMODRAFT_160116"/>
<dbReference type="HOGENOM" id="CLU_012893_15_1_1"/>
<sequence length="438" mass="46420">MRQIFTFAGPALGIWLSGPIMSLIDTSVIGTSSSLELAALGPGTVLCDGLSYLFMFLSVATSNLIATSLAHKDRDAAANHLARLLFVALACGVGMLVISELSSSSVLRLFVGEKNLALVPAAASYVNIRALAWPVVLLGMVAQSASLGMQDSWSPLKALLVASVVNGAGDVLLCTFLGYGIAGAAWATSLSQYVAGFLMLKALKAKDYDPLAVAVPRMKDLALMIEITAPLLLTMLSKVCFYTAITYFATSLGAITLGAHQVMVGLFILFSVCGEPLGQTAQSFMPELISGRNRDIKQAQTLLRSLLVTGAVFGLALAITGGSVALLAPQLFTKDSAIVKQVHSLLLPFFWSILVTPSTLAVEGTLQAGRDYKYLGFGTACCFACGSVFMLLFHKLGFGLNSCWWILFLFLSARFGLSFSRLISSKSILRSASSIYST</sequence>
<comment type="similarity">
    <text evidence="2">Belongs to the multi antimicrobial extrusion (MATE) (TC 2.A.66.1) family.</text>
</comment>
<dbReference type="Pfam" id="PF01554">
    <property type="entry name" value="MatE"/>
    <property type="match status" value="2"/>
</dbReference>
<dbReference type="InParanoid" id="D8T1A8"/>
<dbReference type="OMA" id="YSEDMSQ"/>
<dbReference type="GO" id="GO:0042910">
    <property type="term" value="F:xenobiotic transmembrane transporter activity"/>
    <property type="evidence" value="ECO:0007669"/>
    <property type="project" value="InterPro"/>
</dbReference>
<dbReference type="Gramene" id="EFJ09467">
    <property type="protein sequence ID" value="EFJ09467"/>
    <property type="gene ID" value="SELMODRAFT_160116"/>
</dbReference>
<dbReference type="PANTHER" id="PTHR42893:SF9">
    <property type="entry name" value="PROTEIN DETOXIFICATION 46, CHLOROPLASTIC"/>
    <property type="match status" value="1"/>
</dbReference>
<dbReference type="GO" id="GO:0015297">
    <property type="term" value="F:antiporter activity"/>
    <property type="evidence" value="ECO:0007669"/>
    <property type="project" value="InterPro"/>
</dbReference>
<dbReference type="InterPro" id="IPR002528">
    <property type="entry name" value="MATE_fam"/>
</dbReference>
<evidence type="ECO:0000256" key="3">
    <source>
        <dbReference type="ARBA" id="ARBA00022692"/>
    </source>
</evidence>
<dbReference type="PANTHER" id="PTHR42893">
    <property type="entry name" value="PROTEIN DETOXIFICATION 44, CHLOROPLASTIC-RELATED"/>
    <property type="match status" value="1"/>
</dbReference>
<dbReference type="FunCoup" id="D8T1A8">
    <property type="interactions" value="1337"/>
</dbReference>
<feature type="transmembrane region" description="Helical" evidence="6">
    <location>
        <begin position="302"/>
        <end position="325"/>
    </location>
</feature>
<dbReference type="eggNOG" id="KOG1347">
    <property type="taxonomic scope" value="Eukaryota"/>
</dbReference>
<dbReference type="GO" id="GO:0022857">
    <property type="term" value="F:transmembrane transporter activity"/>
    <property type="evidence" value="ECO:0000318"/>
    <property type="project" value="GO_Central"/>
</dbReference>
<dbReference type="STRING" id="88036.D8T1A8"/>
<evidence type="ECO:0000313" key="7">
    <source>
        <dbReference type="EMBL" id="EFJ09467.1"/>
    </source>
</evidence>
<keyword evidence="8" id="KW-1185">Reference proteome</keyword>
<dbReference type="NCBIfam" id="TIGR00797">
    <property type="entry name" value="matE"/>
    <property type="match status" value="1"/>
</dbReference>
<feature type="transmembrane region" description="Helical" evidence="6">
    <location>
        <begin position="345"/>
        <end position="362"/>
    </location>
</feature>
<feature type="transmembrane region" description="Helical" evidence="6">
    <location>
        <begin position="118"/>
        <end position="142"/>
    </location>
</feature>
<keyword evidence="4 6" id="KW-1133">Transmembrane helix</keyword>
<dbReference type="GO" id="GO:0016020">
    <property type="term" value="C:membrane"/>
    <property type="evidence" value="ECO:0007669"/>
    <property type="project" value="UniProtKB-SubCell"/>
</dbReference>
<feature type="transmembrane region" description="Helical" evidence="6">
    <location>
        <begin position="154"/>
        <end position="173"/>
    </location>
</feature>
<name>D8T1A8_SELML</name>
<evidence type="ECO:0000256" key="2">
    <source>
        <dbReference type="ARBA" id="ARBA00010199"/>
    </source>
</evidence>
<dbReference type="Proteomes" id="UP000001514">
    <property type="component" value="Unassembled WGS sequence"/>
</dbReference>
<feature type="transmembrane region" description="Helical" evidence="6">
    <location>
        <begin position="404"/>
        <end position="423"/>
    </location>
</feature>
<organism evidence="8">
    <name type="scientific">Selaginella moellendorffii</name>
    <name type="common">Spikemoss</name>
    <dbReference type="NCBI Taxonomy" id="88036"/>
    <lineage>
        <taxon>Eukaryota</taxon>
        <taxon>Viridiplantae</taxon>
        <taxon>Streptophyta</taxon>
        <taxon>Embryophyta</taxon>
        <taxon>Tracheophyta</taxon>
        <taxon>Lycopodiopsida</taxon>
        <taxon>Selaginellales</taxon>
        <taxon>Selaginellaceae</taxon>
        <taxon>Selaginella</taxon>
    </lineage>
</organism>
<evidence type="ECO:0000256" key="4">
    <source>
        <dbReference type="ARBA" id="ARBA00022989"/>
    </source>
</evidence>
<gene>
    <name evidence="7" type="ORF">SELMODRAFT_160116</name>
</gene>
<keyword evidence="3 6" id="KW-0812">Transmembrane</keyword>
<feature type="transmembrane region" description="Helical" evidence="6">
    <location>
        <begin position="374"/>
        <end position="392"/>
    </location>
</feature>
<dbReference type="InterPro" id="IPR044644">
    <property type="entry name" value="DinF-like"/>
</dbReference>
<feature type="transmembrane region" description="Helical" evidence="6">
    <location>
        <begin position="81"/>
        <end position="98"/>
    </location>
</feature>
<feature type="transmembrane region" description="Helical" evidence="6">
    <location>
        <begin position="221"/>
        <end position="245"/>
    </location>
</feature>
<keyword evidence="5 6" id="KW-0472">Membrane</keyword>
<dbReference type="EMBL" id="GL377662">
    <property type="protein sequence ID" value="EFJ09467.1"/>
    <property type="molecule type" value="Genomic_DNA"/>
</dbReference>
<evidence type="ECO:0000313" key="8">
    <source>
        <dbReference type="Proteomes" id="UP000001514"/>
    </source>
</evidence>
<dbReference type="AlphaFoldDB" id="D8T1A8"/>
<evidence type="ECO:0000256" key="1">
    <source>
        <dbReference type="ARBA" id="ARBA00004141"/>
    </source>
</evidence>
<comment type="subcellular location">
    <subcellularLocation>
        <location evidence="1">Membrane</location>
        <topology evidence="1">Multi-pass membrane protein</topology>
    </subcellularLocation>
</comment>
<protein>
    <recommendedName>
        <fullName evidence="9">Protein DETOXIFICATION</fullName>
    </recommendedName>
</protein>
<feature type="transmembrane region" description="Helical" evidence="6">
    <location>
        <begin position="50"/>
        <end position="69"/>
    </location>
</feature>